<dbReference type="VEuPathDB" id="TrichDB:TVAG_065770"/>
<dbReference type="Proteomes" id="UP000001542">
    <property type="component" value="Unassembled WGS sequence"/>
</dbReference>
<dbReference type="SMR" id="A2ELY1"/>
<name>A2ELY1_TRIV3</name>
<gene>
    <name evidence="1" type="ORF">TVAG_065770</name>
</gene>
<organism evidence="1 2">
    <name type="scientific">Trichomonas vaginalis (strain ATCC PRA-98 / G3)</name>
    <dbReference type="NCBI Taxonomy" id="412133"/>
    <lineage>
        <taxon>Eukaryota</taxon>
        <taxon>Metamonada</taxon>
        <taxon>Parabasalia</taxon>
        <taxon>Trichomonadida</taxon>
        <taxon>Trichomonadidae</taxon>
        <taxon>Trichomonas</taxon>
    </lineage>
</organism>
<dbReference type="RefSeq" id="XP_001318543.1">
    <property type="nucleotide sequence ID" value="XM_001318508.1"/>
</dbReference>
<accession>A2ELY1</accession>
<keyword evidence="2" id="KW-1185">Reference proteome</keyword>
<dbReference type="KEGG" id="tva:4764198"/>
<dbReference type="Gene3D" id="1.25.10.10">
    <property type="entry name" value="Leucine-rich Repeat Variant"/>
    <property type="match status" value="1"/>
</dbReference>
<dbReference type="EMBL" id="DS113426">
    <property type="protein sequence ID" value="EAY06320.1"/>
    <property type="molecule type" value="Genomic_DNA"/>
</dbReference>
<dbReference type="AlphaFoldDB" id="A2ELY1"/>
<dbReference type="VEuPathDB" id="TrichDB:TVAGG3_0988630"/>
<evidence type="ECO:0000313" key="1">
    <source>
        <dbReference type="EMBL" id="EAY06320.1"/>
    </source>
</evidence>
<dbReference type="SUPFAM" id="SSF48371">
    <property type="entry name" value="ARM repeat"/>
    <property type="match status" value="1"/>
</dbReference>
<evidence type="ECO:0000313" key="2">
    <source>
        <dbReference type="Proteomes" id="UP000001542"/>
    </source>
</evidence>
<reference evidence="1" key="2">
    <citation type="journal article" date="2007" name="Science">
        <title>Draft genome sequence of the sexually transmitted pathogen Trichomonas vaginalis.</title>
        <authorList>
            <person name="Carlton J.M."/>
            <person name="Hirt R.P."/>
            <person name="Silva J.C."/>
            <person name="Delcher A.L."/>
            <person name="Schatz M."/>
            <person name="Zhao Q."/>
            <person name="Wortman J.R."/>
            <person name="Bidwell S.L."/>
            <person name="Alsmark U.C.M."/>
            <person name="Besteiro S."/>
            <person name="Sicheritz-Ponten T."/>
            <person name="Noel C.J."/>
            <person name="Dacks J.B."/>
            <person name="Foster P.G."/>
            <person name="Simillion C."/>
            <person name="Van de Peer Y."/>
            <person name="Miranda-Saavedra D."/>
            <person name="Barton G.J."/>
            <person name="Westrop G.D."/>
            <person name="Mueller S."/>
            <person name="Dessi D."/>
            <person name="Fiori P.L."/>
            <person name="Ren Q."/>
            <person name="Paulsen I."/>
            <person name="Zhang H."/>
            <person name="Bastida-Corcuera F.D."/>
            <person name="Simoes-Barbosa A."/>
            <person name="Brown M.T."/>
            <person name="Hayes R.D."/>
            <person name="Mukherjee M."/>
            <person name="Okumura C.Y."/>
            <person name="Schneider R."/>
            <person name="Smith A.J."/>
            <person name="Vanacova S."/>
            <person name="Villalvazo M."/>
            <person name="Haas B.J."/>
            <person name="Pertea M."/>
            <person name="Feldblyum T.V."/>
            <person name="Utterback T.R."/>
            <person name="Shu C.L."/>
            <person name="Osoegawa K."/>
            <person name="de Jong P.J."/>
            <person name="Hrdy I."/>
            <person name="Horvathova L."/>
            <person name="Zubacova Z."/>
            <person name="Dolezal P."/>
            <person name="Malik S.B."/>
            <person name="Logsdon J.M. Jr."/>
            <person name="Henze K."/>
            <person name="Gupta A."/>
            <person name="Wang C.C."/>
            <person name="Dunne R.L."/>
            <person name="Upcroft J.A."/>
            <person name="Upcroft P."/>
            <person name="White O."/>
            <person name="Salzberg S.L."/>
            <person name="Tang P."/>
            <person name="Chiu C.-H."/>
            <person name="Lee Y.-S."/>
            <person name="Embley T.M."/>
            <person name="Coombs G.H."/>
            <person name="Mottram J.C."/>
            <person name="Tachezy J."/>
            <person name="Fraser-Liggett C.M."/>
            <person name="Johnson P.J."/>
        </authorList>
    </citation>
    <scope>NUCLEOTIDE SEQUENCE [LARGE SCALE GENOMIC DNA]</scope>
    <source>
        <strain evidence="1">G3</strain>
    </source>
</reference>
<dbReference type="InterPro" id="IPR011989">
    <property type="entry name" value="ARM-like"/>
</dbReference>
<dbReference type="InterPro" id="IPR016024">
    <property type="entry name" value="ARM-type_fold"/>
</dbReference>
<dbReference type="InParanoid" id="A2ELY1"/>
<proteinExistence type="predicted"/>
<protein>
    <submittedName>
        <fullName evidence="1">Uncharacterized protein</fullName>
    </submittedName>
</protein>
<sequence>MYLVQISFSETKYNTTKVDEFKVVHNSGILAKSLNINLFNSIVDAACKAILSSSDDLLVEYSIKALESISLYQNSADIIFENNIIEKLLQMLNEDTNFETKASITNLLCNLIYISFDLAKILKDNGFYDYIGSAFENIIVQSGKHILNALIKSIEYIELDNSFEECVRNGNIINTLSLIAYDEEYSEVEDEFGNLLSELSSTVLDLLDIPDD</sequence>
<reference evidence="1" key="1">
    <citation type="submission" date="2006-10" db="EMBL/GenBank/DDBJ databases">
        <authorList>
            <person name="Amadeo P."/>
            <person name="Zhao Q."/>
            <person name="Wortman J."/>
            <person name="Fraser-Liggett C."/>
            <person name="Carlton J."/>
        </authorList>
    </citation>
    <scope>NUCLEOTIDE SEQUENCE</scope>
    <source>
        <strain evidence="1">G3</strain>
    </source>
</reference>